<dbReference type="OrthoDB" id="7312911at2"/>
<gene>
    <name evidence="2" type="ORF">DU478_14755</name>
</gene>
<protein>
    <recommendedName>
        <fullName evidence="1">Flagellin C-terminal domain-containing protein</fullName>
    </recommendedName>
</protein>
<evidence type="ECO:0000259" key="1">
    <source>
        <dbReference type="Pfam" id="PF00700"/>
    </source>
</evidence>
<reference evidence="2 3" key="1">
    <citation type="submission" date="2018-07" db="EMBL/GenBank/DDBJ databases">
        <title>Thalassococcus profundi sp. nov., a marine bacterium isolated from deep seawater of Okinawa Trough.</title>
        <authorList>
            <person name="Yu M."/>
        </authorList>
    </citation>
    <scope>NUCLEOTIDE SEQUENCE [LARGE SCALE GENOMIC DNA]</scope>
    <source>
        <strain evidence="2 3">WRAS1</strain>
    </source>
</reference>
<evidence type="ECO:0000313" key="3">
    <source>
        <dbReference type="Proteomes" id="UP000253977"/>
    </source>
</evidence>
<comment type="caution">
    <text evidence="2">The sequence shown here is derived from an EMBL/GenBank/DDBJ whole genome shotgun (WGS) entry which is preliminary data.</text>
</comment>
<organism evidence="2 3">
    <name type="scientific">Thalassococcus profundi</name>
    <dbReference type="NCBI Taxonomy" id="2282382"/>
    <lineage>
        <taxon>Bacteria</taxon>
        <taxon>Pseudomonadati</taxon>
        <taxon>Pseudomonadota</taxon>
        <taxon>Alphaproteobacteria</taxon>
        <taxon>Rhodobacterales</taxon>
        <taxon>Roseobacteraceae</taxon>
        <taxon>Thalassococcus</taxon>
    </lineage>
</organism>
<dbReference type="Proteomes" id="UP000253977">
    <property type="component" value="Unassembled WGS sequence"/>
</dbReference>
<dbReference type="Pfam" id="PF00700">
    <property type="entry name" value="Flagellin_C"/>
    <property type="match status" value="1"/>
</dbReference>
<evidence type="ECO:0000313" key="2">
    <source>
        <dbReference type="EMBL" id="RDD65427.1"/>
    </source>
</evidence>
<dbReference type="AlphaFoldDB" id="A0A369TMT0"/>
<proteinExistence type="predicted"/>
<dbReference type="RefSeq" id="WP_114511738.1">
    <property type="nucleotide sequence ID" value="NZ_QPMK01000012.1"/>
</dbReference>
<keyword evidence="3" id="KW-1185">Reference proteome</keyword>
<accession>A0A369TMT0</accession>
<sequence>MSEISRTISSGLQSLRQREYTSRLTGQISDASQEMTTGLKANPYDALGQRSSDAIAVRMQITRNDGFLASNALLDRRFLAVETSLGAMRTVGQDILEKSFLALSGAGKSPGNLAAEARSALDTIIERAAVSDGSGFLMSGTRLDAQPLQGWDTVHPDTGLSPSGIVRDVAGGMTTLAEVDAGIDALKAVFSDTDAANPARNFEASFYNGTRALGPDGQPNSPLTARISETETLTQPAQANSEAIRDLMRGLAMLASVDVDAIGDESARSTWVNEARSAISDGVSGLIELETTTGLRRSRLEDTLAAQQSRAGFLDGERLALEGTDRYDAATRLTQLQTQLESSYAVTARLSRMSFLNFL</sequence>
<feature type="domain" description="Flagellin C-terminal" evidence="1">
    <location>
        <begin position="283"/>
        <end position="359"/>
    </location>
</feature>
<name>A0A369TMT0_9RHOB</name>
<dbReference type="EMBL" id="QPMK01000012">
    <property type="protein sequence ID" value="RDD65427.1"/>
    <property type="molecule type" value="Genomic_DNA"/>
</dbReference>
<dbReference type="SUPFAM" id="SSF64518">
    <property type="entry name" value="Phase 1 flagellin"/>
    <property type="match status" value="1"/>
</dbReference>
<dbReference type="InterPro" id="IPR046358">
    <property type="entry name" value="Flagellin_C"/>
</dbReference>